<evidence type="ECO:0008006" key="3">
    <source>
        <dbReference type="Google" id="ProtNLM"/>
    </source>
</evidence>
<organism evidence="1 2">
    <name type="scientific">Corynebacterium hadale</name>
    <dbReference type="NCBI Taxonomy" id="2026255"/>
    <lineage>
        <taxon>Bacteria</taxon>
        <taxon>Bacillati</taxon>
        <taxon>Actinomycetota</taxon>
        <taxon>Actinomycetes</taxon>
        <taxon>Mycobacteriales</taxon>
        <taxon>Corynebacteriaceae</taxon>
        <taxon>Corynebacterium</taxon>
    </lineage>
</organism>
<sequence length="207" mass="22062">MTDPVPCYPDLLVRCSVGARYCSGILVAQDTVLTCAHFLLPERPAPSRITVRLRGTRRRAREVRIFEGTDVALITLNRVRTADDAPPGPYPPLAPPARLLGSVLKRTVTFGFGGGATSPAARDGRFLITLPLAFSRSMRTIVRPAGIVANAAPAIKGDSGGPVLVDAHLAGVQSLILDPWRVNLHLATVSLLNKEVRDAIEAARAAC</sequence>
<name>A0A269PDZ1_9CORY</name>
<dbReference type="InterPro" id="IPR009003">
    <property type="entry name" value="Peptidase_S1_PA"/>
</dbReference>
<dbReference type="AlphaFoldDB" id="A0A269PDZ1"/>
<dbReference type="InterPro" id="IPR043504">
    <property type="entry name" value="Peptidase_S1_PA_chymotrypsin"/>
</dbReference>
<gene>
    <name evidence="1" type="ORF">CIG21_05385</name>
</gene>
<accession>A0A269PDZ1</accession>
<comment type="caution">
    <text evidence="1">The sequence shown here is derived from an EMBL/GenBank/DDBJ whole genome shotgun (WGS) entry which is preliminary data.</text>
</comment>
<reference evidence="1 2" key="1">
    <citation type="submission" date="2017-08" db="EMBL/GenBank/DDBJ databases">
        <authorList>
            <person name="de Groot N.N."/>
        </authorList>
    </citation>
    <scope>NUCLEOTIDE SEQUENCE [LARGE SCALE GENOMIC DNA]</scope>
    <source>
        <strain evidence="1 2">NBT06-6</strain>
    </source>
</reference>
<dbReference type="RefSeq" id="WP_095276626.1">
    <property type="nucleotide sequence ID" value="NZ_CP047655.1"/>
</dbReference>
<dbReference type="Pfam" id="PF13365">
    <property type="entry name" value="Trypsin_2"/>
    <property type="match status" value="1"/>
</dbReference>
<evidence type="ECO:0000313" key="2">
    <source>
        <dbReference type="Proteomes" id="UP000215771"/>
    </source>
</evidence>
<dbReference type="Gene3D" id="2.40.10.10">
    <property type="entry name" value="Trypsin-like serine proteases"/>
    <property type="match status" value="1"/>
</dbReference>
<dbReference type="EMBL" id="NQMQ01000010">
    <property type="protein sequence ID" value="PAJ70272.1"/>
    <property type="molecule type" value="Genomic_DNA"/>
</dbReference>
<evidence type="ECO:0000313" key="1">
    <source>
        <dbReference type="EMBL" id="PAJ70272.1"/>
    </source>
</evidence>
<proteinExistence type="predicted"/>
<dbReference type="Proteomes" id="UP000215771">
    <property type="component" value="Unassembled WGS sequence"/>
</dbReference>
<dbReference type="SUPFAM" id="SSF50494">
    <property type="entry name" value="Trypsin-like serine proteases"/>
    <property type="match status" value="1"/>
</dbReference>
<protein>
    <recommendedName>
        <fullName evidence="3">Serine protease</fullName>
    </recommendedName>
</protein>